<sequence>MRATAQAGDDFYRLMYAHNLWLAPKCAAQLVQYSTAFLNGYVLLAQHAFDQRLTTFAMVPKIHAYRHLILDLERALEAQHTAVINPLAWNNELGEDLVGRSEAMQVKTGRPGARLPSRPGVFELQGETENGAPMFRSLNGNYLFHGPNCGIGQSGRQWIISPALCSQGYNVAYLTSEDPIPPLSGVWSMSCGRSGWENMDMDFAIVPKIGRLRTPKGFCLESWQGEALLQPCGSDGAQLWILNSTSGHLVDINGNCLQAVSLPAVGQMIGIPVDVDECVGTETQQWEYDELTQQESPYGDSDDTGQCLSMHQPWASLLVHGFKRAEGRSWKHDHRGRRLWIHATSKAPDPQEVEELETRYLSVYSAAGVPVPPVPSQAGGYPTSALLGCVDVEACWSNAEYRSVLAKNPSMPQEESESDYIFWCLRPRRLVVPLKMGGDHKIWRLEKSSLAPAQRGLQPVRWPAPKENEQILASPEIQRAERPAPKGEARPAQAKASPPKSLAGWDLWPTEVSEQLQVLETNEKTAVVLQNGFVQLSGHVDADLQQRIIDDVRNLGVSPHGFSSEDFDGIKVSQGVQRMYLGLRWNSSGRKWEQSKVDQFVAALPKFLADMYSDAVKSANREMSSGQNKRRKLTPFPEGQASVAVVEFLPITSTVQLHQEKTETREALEAGYPLMGLYLGASCELAYSTEGPSGTSKPKVLRLKSGDLLLMGGESRQLWHGISRVIPNTTPSNLRIQPGLLSLNVRVH</sequence>
<evidence type="ECO:0000256" key="6">
    <source>
        <dbReference type="SAM" id="MobiDB-lite"/>
    </source>
</evidence>
<evidence type="ECO:0000256" key="2">
    <source>
        <dbReference type="ARBA" id="ARBA00022964"/>
    </source>
</evidence>
<dbReference type="GO" id="GO:0035516">
    <property type="term" value="F:broad specificity oxidative DNA demethylase activity"/>
    <property type="evidence" value="ECO:0007669"/>
    <property type="project" value="TreeGrafter"/>
</dbReference>
<dbReference type="Pfam" id="PF13532">
    <property type="entry name" value="2OG-FeII_Oxy_2"/>
    <property type="match status" value="1"/>
</dbReference>
<evidence type="ECO:0000256" key="4">
    <source>
        <dbReference type="ARBA" id="ARBA00023004"/>
    </source>
</evidence>
<dbReference type="SUPFAM" id="SSF50370">
    <property type="entry name" value="Ricin B-like lectins"/>
    <property type="match status" value="1"/>
</dbReference>
<dbReference type="InterPro" id="IPR027450">
    <property type="entry name" value="AlkB-like"/>
</dbReference>
<protein>
    <recommendedName>
        <fullName evidence="7">ASCH domain-containing protein</fullName>
    </recommendedName>
</protein>
<dbReference type="InterPro" id="IPR035992">
    <property type="entry name" value="Ricin_B-like_lectins"/>
</dbReference>
<keyword evidence="9" id="KW-1185">Reference proteome</keyword>
<evidence type="ECO:0000256" key="3">
    <source>
        <dbReference type="ARBA" id="ARBA00023002"/>
    </source>
</evidence>
<evidence type="ECO:0000313" key="9">
    <source>
        <dbReference type="Proteomes" id="UP001178507"/>
    </source>
</evidence>
<feature type="binding site" evidence="5">
    <location>
        <position position="720"/>
    </location>
    <ligand>
        <name>Fe cation</name>
        <dbReference type="ChEBI" id="CHEBI:24875"/>
        <note>catalytic</note>
    </ligand>
</feature>
<dbReference type="SUPFAM" id="SSF51197">
    <property type="entry name" value="Clavaminate synthase-like"/>
    <property type="match status" value="1"/>
</dbReference>
<dbReference type="Gene3D" id="2.30.130.30">
    <property type="entry name" value="Hypothetical protein"/>
    <property type="match status" value="1"/>
</dbReference>
<organism evidence="8 9">
    <name type="scientific">Effrenium voratum</name>
    <dbReference type="NCBI Taxonomy" id="2562239"/>
    <lineage>
        <taxon>Eukaryota</taxon>
        <taxon>Sar</taxon>
        <taxon>Alveolata</taxon>
        <taxon>Dinophyceae</taxon>
        <taxon>Suessiales</taxon>
        <taxon>Symbiodiniaceae</taxon>
        <taxon>Effrenium</taxon>
    </lineage>
</organism>
<comment type="cofactor">
    <cofactor evidence="5">
        <name>Fe(2+)</name>
        <dbReference type="ChEBI" id="CHEBI:29033"/>
    </cofactor>
    <text evidence="5">Binds 1 Fe(2+) ion per subunit.</text>
</comment>
<dbReference type="PANTHER" id="PTHR16557">
    <property type="entry name" value="ALKYLATED DNA REPAIR PROTEIN ALKB-RELATED"/>
    <property type="match status" value="1"/>
</dbReference>
<dbReference type="PANTHER" id="PTHR16557:SF2">
    <property type="entry name" value="NUCLEIC ACID DIOXYGENASE ALKBH1"/>
    <property type="match status" value="1"/>
</dbReference>
<dbReference type="InterPro" id="IPR004574">
    <property type="entry name" value="Alkb"/>
</dbReference>
<dbReference type="InterPro" id="IPR015947">
    <property type="entry name" value="PUA-like_sf"/>
</dbReference>
<dbReference type="GO" id="GO:0008198">
    <property type="term" value="F:ferrous iron binding"/>
    <property type="evidence" value="ECO:0007669"/>
    <property type="project" value="TreeGrafter"/>
</dbReference>
<name>A0AA36I8Z4_9DINO</name>
<dbReference type="PROSITE" id="PS50231">
    <property type="entry name" value="RICIN_B_LECTIN"/>
    <property type="match status" value="1"/>
</dbReference>
<dbReference type="SMART" id="SM01022">
    <property type="entry name" value="ASCH"/>
    <property type="match status" value="1"/>
</dbReference>
<feature type="binding site" evidence="5">
    <location>
        <position position="658"/>
    </location>
    <ligand>
        <name>Fe cation</name>
        <dbReference type="ChEBI" id="CHEBI:24875"/>
        <note>catalytic</note>
    </ligand>
</feature>
<keyword evidence="4 5" id="KW-0408">Iron</keyword>
<evidence type="ECO:0000256" key="5">
    <source>
        <dbReference type="PIRSR" id="PIRSR604574-2"/>
    </source>
</evidence>
<evidence type="ECO:0000259" key="7">
    <source>
        <dbReference type="SMART" id="SM01022"/>
    </source>
</evidence>
<reference evidence="8" key="1">
    <citation type="submission" date="2023-08" db="EMBL/GenBank/DDBJ databases">
        <authorList>
            <person name="Chen Y."/>
            <person name="Shah S."/>
            <person name="Dougan E. K."/>
            <person name="Thang M."/>
            <person name="Chan C."/>
        </authorList>
    </citation>
    <scope>NUCLEOTIDE SEQUENCE</scope>
</reference>
<keyword evidence="2" id="KW-0223">Dioxygenase</keyword>
<comment type="caution">
    <text evidence="8">The sequence shown here is derived from an EMBL/GenBank/DDBJ whole genome shotgun (WGS) entry which is preliminary data.</text>
</comment>
<dbReference type="EMBL" id="CAUJNA010001002">
    <property type="protein sequence ID" value="CAJ1383316.1"/>
    <property type="molecule type" value="Genomic_DNA"/>
</dbReference>
<dbReference type="SUPFAM" id="SSF88697">
    <property type="entry name" value="PUA domain-like"/>
    <property type="match status" value="1"/>
</dbReference>
<keyword evidence="3" id="KW-0560">Oxidoreductase</keyword>
<dbReference type="InterPro" id="IPR007374">
    <property type="entry name" value="ASCH_domain"/>
</dbReference>
<dbReference type="AlphaFoldDB" id="A0AA36I8Z4"/>
<feature type="domain" description="ASCH" evidence="7">
    <location>
        <begin position="308"/>
        <end position="431"/>
    </location>
</feature>
<feature type="compositionally biased region" description="Basic and acidic residues" evidence="6">
    <location>
        <begin position="478"/>
        <end position="489"/>
    </location>
</feature>
<dbReference type="Gene3D" id="2.60.120.590">
    <property type="entry name" value="Alpha-ketoglutarate-dependent dioxygenase AlkB-like"/>
    <property type="match status" value="1"/>
</dbReference>
<dbReference type="GO" id="GO:0035513">
    <property type="term" value="P:oxidative RNA demethylation"/>
    <property type="evidence" value="ECO:0007669"/>
    <property type="project" value="TreeGrafter"/>
</dbReference>
<dbReference type="InterPro" id="IPR037151">
    <property type="entry name" value="AlkB-like_sf"/>
</dbReference>
<dbReference type="GO" id="GO:0035515">
    <property type="term" value="F:oxidative RNA demethylase activity"/>
    <property type="evidence" value="ECO:0007669"/>
    <property type="project" value="TreeGrafter"/>
</dbReference>
<evidence type="ECO:0000256" key="1">
    <source>
        <dbReference type="ARBA" id="ARBA00022723"/>
    </source>
</evidence>
<proteinExistence type="predicted"/>
<dbReference type="GO" id="GO:0005737">
    <property type="term" value="C:cytoplasm"/>
    <property type="evidence" value="ECO:0007669"/>
    <property type="project" value="TreeGrafter"/>
</dbReference>
<dbReference type="Proteomes" id="UP001178507">
    <property type="component" value="Unassembled WGS sequence"/>
</dbReference>
<dbReference type="CDD" id="cd06554">
    <property type="entry name" value="ASCH_ASC-1_like"/>
    <property type="match status" value="1"/>
</dbReference>
<feature type="region of interest" description="Disordered" evidence="6">
    <location>
        <begin position="470"/>
        <end position="504"/>
    </location>
</feature>
<accession>A0AA36I8Z4</accession>
<gene>
    <name evidence="8" type="ORF">EVOR1521_LOCUS10467</name>
</gene>
<evidence type="ECO:0000313" key="8">
    <source>
        <dbReference type="EMBL" id="CAJ1383316.1"/>
    </source>
</evidence>
<keyword evidence="1 5" id="KW-0479">Metal-binding</keyword>
<dbReference type="Pfam" id="PF04266">
    <property type="entry name" value="ASCH"/>
    <property type="match status" value="1"/>
</dbReference>